<comment type="subcellular location">
    <subcellularLocation>
        <location evidence="13">Cytoplasm</location>
    </subcellularLocation>
</comment>
<feature type="active site" evidence="13">
    <location>
        <position position="182"/>
    </location>
</feature>
<keyword evidence="11 13" id="KW-0234">DNA repair</keyword>
<protein>
    <recommendedName>
        <fullName evidence="13 14">Crossover junction endodeoxyribonuclease RuvC</fullName>
        <ecNumber evidence="13 14">3.1.21.10</ecNumber>
    </recommendedName>
    <alternativeName>
        <fullName evidence="13">Holliday junction nuclease RuvC</fullName>
    </alternativeName>
    <alternativeName>
        <fullName evidence="13">Holliday junction resolvase RuvC</fullName>
    </alternativeName>
</protein>
<evidence type="ECO:0000256" key="4">
    <source>
        <dbReference type="ARBA" id="ARBA00022723"/>
    </source>
</evidence>
<evidence type="ECO:0000256" key="13">
    <source>
        <dbReference type="HAMAP-Rule" id="MF_00034"/>
    </source>
</evidence>
<dbReference type="Pfam" id="PF02075">
    <property type="entry name" value="RuvC"/>
    <property type="match status" value="1"/>
</dbReference>
<organism evidence="16 17">
    <name type="scientific">Eiseniibacteriota bacterium</name>
    <dbReference type="NCBI Taxonomy" id="2212470"/>
    <lineage>
        <taxon>Bacteria</taxon>
        <taxon>Candidatus Eiseniibacteriota</taxon>
    </lineage>
</organism>
<evidence type="ECO:0000313" key="17">
    <source>
        <dbReference type="Proteomes" id="UP000316852"/>
    </source>
</evidence>
<evidence type="ECO:0000256" key="5">
    <source>
        <dbReference type="ARBA" id="ARBA00022759"/>
    </source>
</evidence>
<dbReference type="GO" id="GO:0006281">
    <property type="term" value="P:DNA repair"/>
    <property type="evidence" value="ECO:0007669"/>
    <property type="project" value="UniProtKB-UniRule"/>
</dbReference>
<dbReference type="FunFam" id="3.30.420.10:FF:000002">
    <property type="entry name" value="Crossover junction endodeoxyribonuclease RuvC"/>
    <property type="match status" value="1"/>
</dbReference>
<evidence type="ECO:0000256" key="11">
    <source>
        <dbReference type="ARBA" id="ARBA00023204"/>
    </source>
</evidence>
<feature type="binding site" evidence="13">
    <location>
        <position position="182"/>
    </location>
    <ligand>
        <name>Mg(2+)</name>
        <dbReference type="ChEBI" id="CHEBI:18420"/>
        <label>1</label>
    </ligand>
</feature>
<evidence type="ECO:0000256" key="1">
    <source>
        <dbReference type="ARBA" id="ARBA00009518"/>
    </source>
</evidence>
<dbReference type="GO" id="GO:0006310">
    <property type="term" value="P:DNA recombination"/>
    <property type="evidence" value="ECO:0007669"/>
    <property type="project" value="UniProtKB-UniRule"/>
</dbReference>
<keyword evidence="10 13" id="KW-0233">DNA recombination</keyword>
<dbReference type="PANTHER" id="PTHR30194:SF3">
    <property type="entry name" value="CROSSOVER JUNCTION ENDODEOXYRIBONUCLEASE RUVC"/>
    <property type="match status" value="1"/>
</dbReference>
<sequence>MTTSSGSRPISTSRTRSSPASKPSAPGGAGGPTVRGADPGPGATLILGVDPGSRVTGYGFIIHERGVARCERSGVIAPRVSLSFPDRLLAIHDALEALLADMHPTEVAVESAFVRKSAAAALQIGHVRGVVIVAARRSGAEVFEYTAPEVKMAVVRNGGAQKAQVAFMVRRLLPGLVKLKEDEADALAVALCHMHRGRARALGIAAGAS</sequence>
<keyword evidence="3 13" id="KW-0540">Nuclease</keyword>
<dbReference type="AlphaFoldDB" id="A0A538TAB4"/>
<feature type="region of interest" description="Disordered" evidence="15">
    <location>
        <begin position="1"/>
        <end position="43"/>
    </location>
</feature>
<keyword evidence="5 13" id="KW-0255">Endonuclease</keyword>
<dbReference type="EC" id="3.1.21.10" evidence="13 14"/>
<evidence type="ECO:0000256" key="3">
    <source>
        <dbReference type="ARBA" id="ARBA00022722"/>
    </source>
</evidence>
<dbReference type="InterPro" id="IPR012337">
    <property type="entry name" value="RNaseH-like_sf"/>
</dbReference>
<evidence type="ECO:0000256" key="10">
    <source>
        <dbReference type="ARBA" id="ARBA00023172"/>
    </source>
</evidence>
<evidence type="ECO:0000256" key="7">
    <source>
        <dbReference type="ARBA" id="ARBA00022801"/>
    </source>
</evidence>
<dbReference type="EMBL" id="VBOW01000013">
    <property type="protein sequence ID" value="TMQ60581.1"/>
    <property type="molecule type" value="Genomic_DNA"/>
</dbReference>
<dbReference type="InterPro" id="IPR002176">
    <property type="entry name" value="X-over_junc_endoDNase_RuvC"/>
</dbReference>
<evidence type="ECO:0000313" key="16">
    <source>
        <dbReference type="EMBL" id="TMQ60581.1"/>
    </source>
</evidence>
<evidence type="ECO:0000256" key="9">
    <source>
        <dbReference type="ARBA" id="ARBA00023125"/>
    </source>
</evidence>
<gene>
    <name evidence="13 16" type="primary">ruvC</name>
    <name evidence="16" type="ORF">E6K76_00885</name>
</gene>
<dbReference type="Proteomes" id="UP000316852">
    <property type="component" value="Unassembled WGS sequence"/>
</dbReference>
<feature type="binding site" evidence="13">
    <location>
        <position position="50"/>
    </location>
    <ligand>
        <name>Mg(2+)</name>
        <dbReference type="ChEBI" id="CHEBI:18420"/>
        <label>1</label>
    </ligand>
</feature>
<proteinExistence type="inferred from homology"/>
<comment type="caution">
    <text evidence="16">The sequence shown here is derived from an EMBL/GenBank/DDBJ whole genome shotgun (WGS) entry which is preliminary data.</text>
</comment>
<comment type="cofactor">
    <cofactor evidence="13">
        <name>Mg(2+)</name>
        <dbReference type="ChEBI" id="CHEBI:18420"/>
    </cofactor>
    <text evidence="13">Binds 2 Mg(2+) ion per subunit.</text>
</comment>
<evidence type="ECO:0000256" key="12">
    <source>
        <dbReference type="ARBA" id="ARBA00029354"/>
    </source>
</evidence>
<keyword evidence="9 13" id="KW-0238">DNA-binding</keyword>
<evidence type="ECO:0000256" key="2">
    <source>
        <dbReference type="ARBA" id="ARBA00022490"/>
    </source>
</evidence>
<feature type="active site" evidence="13">
    <location>
        <position position="110"/>
    </location>
</feature>
<feature type="binding site" evidence="13">
    <location>
        <position position="110"/>
    </location>
    <ligand>
        <name>Mg(2+)</name>
        <dbReference type="ChEBI" id="CHEBI:18420"/>
        <label>2</label>
    </ligand>
</feature>
<keyword evidence="8 13" id="KW-0460">Magnesium</keyword>
<evidence type="ECO:0000256" key="15">
    <source>
        <dbReference type="SAM" id="MobiDB-lite"/>
    </source>
</evidence>
<reference evidence="16 17" key="1">
    <citation type="journal article" date="2019" name="Nat. Microbiol.">
        <title>Mediterranean grassland soil C-N compound turnover is dependent on rainfall and depth, and is mediated by genomically divergent microorganisms.</title>
        <authorList>
            <person name="Diamond S."/>
            <person name="Andeer P.F."/>
            <person name="Li Z."/>
            <person name="Crits-Christoph A."/>
            <person name="Burstein D."/>
            <person name="Anantharaman K."/>
            <person name="Lane K.R."/>
            <person name="Thomas B.C."/>
            <person name="Pan C."/>
            <person name="Northen T.R."/>
            <person name="Banfield J.F."/>
        </authorList>
    </citation>
    <scope>NUCLEOTIDE SEQUENCE [LARGE SCALE GENOMIC DNA]</scope>
    <source>
        <strain evidence="16">WS_6</strain>
    </source>
</reference>
<comment type="function">
    <text evidence="13">The RuvA-RuvB-RuvC complex processes Holliday junction (HJ) DNA during genetic recombination and DNA repair. Endonuclease that resolves HJ intermediates. Cleaves cruciform DNA by making single-stranded nicks across the HJ at symmetrical positions within the homologous arms, yielding a 5'-phosphate and a 3'-hydroxyl group; requires a central core of homology in the junction. The consensus cleavage sequence is 5'-(A/T)TT(C/G)-3'. Cleavage occurs on the 3'-side of the TT dinucleotide at the point of strand exchange. HJ branch migration catalyzed by RuvA-RuvB allows RuvC to scan DNA until it finds its consensus sequence, where it cleaves and resolves the cruciform DNA.</text>
</comment>
<dbReference type="CDD" id="cd16962">
    <property type="entry name" value="RuvC"/>
    <property type="match status" value="1"/>
</dbReference>
<dbReference type="GO" id="GO:0048476">
    <property type="term" value="C:Holliday junction resolvase complex"/>
    <property type="evidence" value="ECO:0007669"/>
    <property type="project" value="UniProtKB-UniRule"/>
</dbReference>
<dbReference type="NCBIfam" id="TIGR00228">
    <property type="entry name" value="ruvC"/>
    <property type="match status" value="1"/>
</dbReference>
<feature type="active site" evidence="13">
    <location>
        <position position="50"/>
    </location>
</feature>
<evidence type="ECO:0000256" key="14">
    <source>
        <dbReference type="NCBIfam" id="TIGR00228"/>
    </source>
</evidence>
<dbReference type="PRINTS" id="PR00696">
    <property type="entry name" value="RSOLVASERUVC"/>
</dbReference>
<dbReference type="PANTHER" id="PTHR30194">
    <property type="entry name" value="CROSSOVER JUNCTION ENDODEOXYRIBONUCLEASE RUVC"/>
    <property type="match status" value="1"/>
</dbReference>
<keyword evidence="6 13" id="KW-0227">DNA damage</keyword>
<keyword evidence="2 13" id="KW-0963">Cytoplasm</keyword>
<dbReference type="GO" id="GO:0008821">
    <property type="term" value="F:crossover junction DNA endonuclease activity"/>
    <property type="evidence" value="ECO:0007669"/>
    <property type="project" value="UniProtKB-UniRule"/>
</dbReference>
<dbReference type="GO" id="GO:0005737">
    <property type="term" value="C:cytoplasm"/>
    <property type="evidence" value="ECO:0007669"/>
    <property type="project" value="UniProtKB-SubCell"/>
</dbReference>
<dbReference type="SUPFAM" id="SSF53098">
    <property type="entry name" value="Ribonuclease H-like"/>
    <property type="match status" value="1"/>
</dbReference>
<comment type="catalytic activity">
    <reaction evidence="12 13">
        <text>Endonucleolytic cleavage at a junction such as a reciprocal single-stranded crossover between two homologous DNA duplexes (Holliday junction).</text>
        <dbReference type="EC" id="3.1.21.10"/>
    </reaction>
</comment>
<keyword evidence="4 13" id="KW-0479">Metal-binding</keyword>
<feature type="compositionally biased region" description="Low complexity" evidence="15">
    <location>
        <begin position="1"/>
        <end position="26"/>
    </location>
</feature>
<dbReference type="Gene3D" id="3.30.420.10">
    <property type="entry name" value="Ribonuclease H-like superfamily/Ribonuclease H"/>
    <property type="match status" value="1"/>
</dbReference>
<evidence type="ECO:0000256" key="8">
    <source>
        <dbReference type="ARBA" id="ARBA00022842"/>
    </source>
</evidence>
<accession>A0A538TAB4</accession>
<name>A0A538TAB4_UNCEI</name>
<dbReference type="InterPro" id="IPR036397">
    <property type="entry name" value="RNaseH_sf"/>
</dbReference>
<dbReference type="GO" id="GO:0003677">
    <property type="term" value="F:DNA binding"/>
    <property type="evidence" value="ECO:0007669"/>
    <property type="project" value="UniProtKB-KW"/>
</dbReference>
<comment type="similarity">
    <text evidence="1 13">Belongs to the RuvC family.</text>
</comment>
<evidence type="ECO:0000256" key="6">
    <source>
        <dbReference type="ARBA" id="ARBA00022763"/>
    </source>
</evidence>
<keyword evidence="7 13" id="KW-0378">Hydrolase</keyword>
<comment type="subunit">
    <text evidence="13">Homodimer which binds Holliday junction (HJ) DNA. The HJ becomes 2-fold symmetrical on binding to RuvC with unstacked arms; it has a different conformation from HJ DNA in complex with RuvA. In the full resolvosome a probable DNA-RuvA(4)-RuvB(12)-RuvC(2) complex forms which resolves the HJ.</text>
</comment>
<dbReference type="GO" id="GO:0000287">
    <property type="term" value="F:magnesium ion binding"/>
    <property type="evidence" value="ECO:0007669"/>
    <property type="project" value="UniProtKB-UniRule"/>
</dbReference>
<dbReference type="HAMAP" id="MF_00034">
    <property type="entry name" value="RuvC"/>
    <property type="match status" value="1"/>
</dbReference>